<evidence type="ECO:0000313" key="2">
    <source>
        <dbReference type="EMBL" id="TQF10508.1"/>
    </source>
</evidence>
<dbReference type="AlphaFoldDB" id="A0A540WN98"/>
<name>A0A540WN98_9BACT</name>
<feature type="repeat" description="WD" evidence="1">
    <location>
        <begin position="594"/>
        <end position="625"/>
    </location>
</feature>
<sequence>MPLSERNFPRLDAFGDPLPEQAHSRCGTVRFWHAPDPEGFPRGVVAQAFSADSRRLVTVGDSTARVWNLEDGRELLSLRGDSERINAVLYLPDERIVTGSDGGTVRLWDARGGAELRCWGGLGTAVRSLALSPDRRTMLAGTQHPTGFVVFDLERGEEVRRVELEGSPGSAECLVFSPDGGGLVVLENSNEPMRLSMFDTADWRPRWSVPGDAECSPPWVCFTSDGAFIRCKQTGPGLRSILRTYDARTGECVGEVERRSSGSASQLLPDGRQVRILNRRLLFTRGEALDEWVELPSSYGCAGWRFAISPDGRWASFAKRESWALLLVDLQTRREVPGPAHRNAVEQLTFSSDGRHLLTASADGTVRVWDRDSGREVRRESLPLDWTHVHVRGGRAFMLLPQNGGMRLSGLLGGVDVELEERCSNDSSTVWSDDMGMLAEKESWYEHRWIRVVDARTGRPLWRKDLAPEDLALCALSRLGRLGIISRRCPPPGDNTVELRLVDLEKDEWLSSVHVSKGNRFLAITPDDKWVVLQREYKTLLLVELESPNRQVRLDVPDFTFAVTCSRDGLLVATGDVAGRVRVWSREGTLLATLEGHAHSVSALAFSEDGAFLASSGGDTVALIWPRSAWTQSSADSEVTMPSASA</sequence>
<feature type="repeat" description="WD" evidence="1">
    <location>
        <begin position="338"/>
        <end position="379"/>
    </location>
</feature>
<organism evidence="2 3">
    <name type="scientific">Myxococcus llanfairpwllgwyngyllgogerychwyrndrobwllllantysiliogogogochensis</name>
    <dbReference type="NCBI Taxonomy" id="2590453"/>
    <lineage>
        <taxon>Bacteria</taxon>
        <taxon>Pseudomonadati</taxon>
        <taxon>Myxococcota</taxon>
        <taxon>Myxococcia</taxon>
        <taxon>Myxococcales</taxon>
        <taxon>Cystobacterineae</taxon>
        <taxon>Myxococcaceae</taxon>
        <taxon>Myxococcus</taxon>
    </lineage>
</organism>
<dbReference type="InterPro" id="IPR036322">
    <property type="entry name" value="WD40_repeat_dom_sf"/>
</dbReference>
<dbReference type="PROSITE" id="PS50082">
    <property type="entry name" value="WD_REPEATS_2"/>
    <property type="match status" value="3"/>
</dbReference>
<dbReference type="InterPro" id="IPR011044">
    <property type="entry name" value="Quino_amine_DH_bsu"/>
</dbReference>
<dbReference type="SUPFAM" id="SSF50969">
    <property type="entry name" value="YVTN repeat-like/Quinoprotein amine dehydrogenase"/>
    <property type="match status" value="2"/>
</dbReference>
<proteinExistence type="predicted"/>
<dbReference type="Gene3D" id="2.130.10.10">
    <property type="entry name" value="YVTN repeat-like/Quinoprotein amine dehydrogenase"/>
    <property type="match status" value="3"/>
</dbReference>
<evidence type="ECO:0000313" key="3">
    <source>
        <dbReference type="Proteomes" id="UP000315369"/>
    </source>
</evidence>
<dbReference type="SUPFAM" id="SSF50978">
    <property type="entry name" value="WD40 repeat-like"/>
    <property type="match status" value="1"/>
</dbReference>
<feature type="repeat" description="WD" evidence="1">
    <location>
        <begin position="78"/>
        <end position="118"/>
    </location>
</feature>
<reference evidence="2 3" key="1">
    <citation type="submission" date="2019-06" db="EMBL/GenBank/DDBJ databases">
        <authorList>
            <person name="Livingstone P."/>
            <person name="Whitworth D."/>
        </authorList>
    </citation>
    <scope>NUCLEOTIDE SEQUENCE [LARGE SCALE GENOMIC DNA]</scope>
    <source>
        <strain evidence="2 3">AM401</strain>
    </source>
</reference>
<dbReference type="InterPro" id="IPR015943">
    <property type="entry name" value="WD40/YVTN_repeat-like_dom_sf"/>
</dbReference>
<evidence type="ECO:0008006" key="4">
    <source>
        <dbReference type="Google" id="ProtNLM"/>
    </source>
</evidence>
<dbReference type="EMBL" id="VIFM01000250">
    <property type="protein sequence ID" value="TQF10508.1"/>
    <property type="molecule type" value="Genomic_DNA"/>
</dbReference>
<dbReference type="PANTHER" id="PTHR19879:SF9">
    <property type="entry name" value="TRANSCRIPTION INITIATION FACTOR TFIID SUBUNIT 5"/>
    <property type="match status" value="1"/>
</dbReference>
<keyword evidence="1" id="KW-0853">WD repeat</keyword>
<dbReference type="OrthoDB" id="9765809at2"/>
<accession>A0A540WN98</accession>
<dbReference type="PROSITE" id="PS50294">
    <property type="entry name" value="WD_REPEATS_REGION"/>
    <property type="match status" value="3"/>
</dbReference>
<dbReference type="PANTHER" id="PTHR19879">
    <property type="entry name" value="TRANSCRIPTION INITIATION FACTOR TFIID"/>
    <property type="match status" value="1"/>
</dbReference>
<dbReference type="Pfam" id="PF00400">
    <property type="entry name" value="WD40"/>
    <property type="match status" value="4"/>
</dbReference>
<protein>
    <recommendedName>
        <fullName evidence="4">WD40 repeat domain-containing protein</fullName>
    </recommendedName>
</protein>
<dbReference type="Proteomes" id="UP000315369">
    <property type="component" value="Unassembled WGS sequence"/>
</dbReference>
<dbReference type="InterPro" id="IPR001680">
    <property type="entry name" value="WD40_rpt"/>
</dbReference>
<dbReference type="SMART" id="SM00320">
    <property type="entry name" value="WD40"/>
    <property type="match status" value="5"/>
</dbReference>
<comment type="caution">
    <text evidence="2">The sequence shown here is derived from an EMBL/GenBank/DDBJ whole genome shotgun (WGS) entry which is preliminary data.</text>
</comment>
<evidence type="ECO:0000256" key="1">
    <source>
        <dbReference type="PROSITE-ProRule" id="PRU00221"/>
    </source>
</evidence>
<keyword evidence="3" id="KW-1185">Reference proteome</keyword>
<gene>
    <name evidence="2" type="ORF">FJV41_39105</name>
</gene>